<dbReference type="Proteomes" id="UP000085678">
    <property type="component" value="Unplaced"/>
</dbReference>
<sequence length="376" mass="43285">MTQLGYTFVGRELQMDKVLNRWEKFRIFGIYGQPAIGKTEFAERVVREVDKRYREERSVARCLPPGKTSHCEIDRTDNDKMVPLYVARVDLTEVRSLRQIQERFNRATKFPSTFPSDDPFDEALQFNWKCDLAAHVKNHFNKVCKRYVILIDNCEHVVVADENNFTESKLQNDFTAGAKGVTDADPDFLHQDRPLQTFLLNLIGDLVKKCQNLWILVVSRHSFNFASLGRVYHPVRLSRLTTEEGGSLLQEVCDSVKFRNDQLEELVEKCEGVPLHIIAVGTELNGSEHLYKAGGLLEVLREDRLRSLGEEGLTDDERAEKIEAKEFSRLPPKLQKNALSLVNLQNGCSKEDMAARTGIIRLYEYIFLMYRPVLEI</sequence>
<dbReference type="Gene3D" id="3.40.50.300">
    <property type="entry name" value="P-loop containing nucleotide triphosphate hydrolases"/>
    <property type="match status" value="1"/>
</dbReference>
<dbReference type="PRINTS" id="PR00364">
    <property type="entry name" value="DISEASERSIST"/>
</dbReference>
<proteinExistence type="predicted"/>
<keyword evidence="1" id="KW-1185">Reference proteome</keyword>
<dbReference type="GeneID" id="106179973"/>
<name>A0A1S3K9F0_LINAN</name>
<dbReference type="InParanoid" id="A0A1S3K9F0"/>
<evidence type="ECO:0000313" key="2">
    <source>
        <dbReference type="RefSeq" id="XP_013419255.1"/>
    </source>
</evidence>
<dbReference type="KEGG" id="lak:106179973"/>
<protein>
    <submittedName>
        <fullName evidence="2">Uncharacterized protein LOC106179973</fullName>
    </submittedName>
</protein>
<evidence type="ECO:0000313" key="1">
    <source>
        <dbReference type="Proteomes" id="UP000085678"/>
    </source>
</evidence>
<gene>
    <name evidence="2" type="primary">LOC106179973</name>
</gene>
<dbReference type="RefSeq" id="XP_013419255.1">
    <property type="nucleotide sequence ID" value="XM_013563801.1"/>
</dbReference>
<dbReference type="AlphaFoldDB" id="A0A1S3K9F0"/>
<reference evidence="2" key="1">
    <citation type="submission" date="2025-08" db="UniProtKB">
        <authorList>
            <consortium name="RefSeq"/>
        </authorList>
    </citation>
    <scope>IDENTIFICATION</scope>
    <source>
        <tissue evidence="2">Gonads</tissue>
    </source>
</reference>
<dbReference type="InterPro" id="IPR027417">
    <property type="entry name" value="P-loop_NTPase"/>
</dbReference>
<organism evidence="1 2">
    <name type="scientific">Lingula anatina</name>
    <name type="common">Brachiopod</name>
    <name type="synonym">Lingula unguis</name>
    <dbReference type="NCBI Taxonomy" id="7574"/>
    <lineage>
        <taxon>Eukaryota</taxon>
        <taxon>Metazoa</taxon>
        <taxon>Spiralia</taxon>
        <taxon>Lophotrochozoa</taxon>
        <taxon>Brachiopoda</taxon>
        <taxon>Linguliformea</taxon>
        <taxon>Lingulata</taxon>
        <taxon>Lingulida</taxon>
        <taxon>Linguloidea</taxon>
        <taxon>Lingulidae</taxon>
        <taxon>Lingula</taxon>
    </lineage>
</organism>
<dbReference type="SUPFAM" id="SSF52540">
    <property type="entry name" value="P-loop containing nucleoside triphosphate hydrolases"/>
    <property type="match status" value="1"/>
</dbReference>
<accession>A0A1S3K9F0</accession>